<evidence type="ECO:0000256" key="2">
    <source>
        <dbReference type="ARBA" id="ARBA00023125"/>
    </source>
</evidence>
<dbReference type="InterPro" id="IPR023772">
    <property type="entry name" value="DNA-bd_HTH_TetR-type_CS"/>
</dbReference>
<dbReference type="HOGENOM" id="CLU_069356_46_2_0"/>
<dbReference type="Pfam" id="PF00440">
    <property type="entry name" value="TetR_N"/>
    <property type="match status" value="1"/>
</dbReference>
<dbReference type="STRING" id="886293.Sinac_2083"/>
<dbReference type="PANTHER" id="PTHR30055:SF234">
    <property type="entry name" value="HTH-TYPE TRANSCRIPTIONAL REGULATOR BETI"/>
    <property type="match status" value="1"/>
</dbReference>
<evidence type="ECO:0000256" key="1">
    <source>
        <dbReference type="ARBA" id="ARBA00023015"/>
    </source>
</evidence>
<dbReference type="EMBL" id="CP003364">
    <property type="protein sequence ID" value="AGA26418.1"/>
    <property type="molecule type" value="Genomic_DNA"/>
</dbReference>
<dbReference type="PRINTS" id="PR00455">
    <property type="entry name" value="HTHTETR"/>
</dbReference>
<dbReference type="KEGG" id="saci:Sinac_2083"/>
<dbReference type="PROSITE" id="PS01081">
    <property type="entry name" value="HTH_TETR_1"/>
    <property type="match status" value="1"/>
</dbReference>
<sequence length="209" mass="23037">MPTNKSNADSVRAAQEPRRRPGKERVAALMEAAASVIAERGFEAATMAEIASRAGAHIGSLYHFFPNKEVLADALIQRYGGIVDEAFARIDSQAASMPIEALADALVYFLVEIRGESKAMRALLEARLEWSSKRQEFHDAALRHIAQTLRFRSPRLRPKTAQHMAVVLLHNMKLMKILNSDDVLADSGGASAELRDMTRLYLASKLAHG</sequence>
<keyword evidence="3" id="KW-0804">Transcription</keyword>
<dbReference type="AlphaFoldDB" id="L0DC66"/>
<dbReference type="InterPro" id="IPR009057">
    <property type="entry name" value="Homeodomain-like_sf"/>
</dbReference>
<dbReference type="GO" id="GO:0000976">
    <property type="term" value="F:transcription cis-regulatory region binding"/>
    <property type="evidence" value="ECO:0007669"/>
    <property type="project" value="TreeGrafter"/>
</dbReference>
<accession>L0DC66</accession>
<evidence type="ECO:0000256" key="3">
    <source>
        <dbReference type="ARBA" id="ARBA00023163"/>
    </source>
</evidence>
<evidence type="ECO:0000313" key="7">
    <source>
        <dbReference type="EMBL" id="AGA26418.1"/>
    </source>
</evidence>
<keyword evidence="8" id="KW-1185">Reference proteome</keyword>
<organism evidence="7 8">
    <name type="scientific">Singulisphaera acidiphila (strain ATCC BAA-1392 / DSM 18658 / VKM B-2454 / MOB10)</name>
    <dbReference type="NCBI Taxonomy" id="886293"/>
    <lineage>
        <taxon>Bacteria</taxon>
        <taxon>Pseudomonadati</taxon>
        <taxon>Planctomycetota</taxon>
        <taxon>Planctomycetia</taxon>
        <taxon>Isosphaerales</taxon>
        <taxon>Isosphaeraceae</taxon>
        <taxon>Singulisphaera</taxon>
    </lineage>
</organism>
<dbReference type="SUPFAM" id="SSF46689">
    <property type="entry name" value="Homeodomain-like"/>
    <property type="match status" value="1"/>
</dbReference>
<keyword evidence="2 4" id="KW-0238">DNA-binding</keyword>
<dbReference type="OrthoDB" id="9789566at2"/>
<evidence type="ECO:0000256" key="4">
    <source>
        <dbReference type="PROSITE-ProRule" id="PRU00335"/>
    </source>
</evidence>
<dbReference type="eggNOG" id="COG1309">
    <property type="taxonomic scope" value="Bacteria"/>
</dbReference>
<evidence type="ECO:0000256" key="5">
    <source>
        <dbReference type="SAM" id="MobiDB-lite"/>
    </source>
</evidence>
<feature type="region of interest" description="Disordered" evidence="5">
    <location>
        <begin position="1"/>
        <end position="23"/>
    </location>
</feature>
<evidence type="ECO:0000259" key="6">
    <source>
        <dbReference type="PROSITE" id="PS50977"/>
    </source>
</evidence>
<dbReference type="InterPro" id="IPR050109">
    <property type="entry name" value="HTH-type_TetR-like_transc_reg"/>
</dbReference>
<dbReference type="PANTHER" id="PTHR30055">
    <property type="entry name" value="HTH-TYPE TRANSCRIPTIONAL REGULATOR RUTR"/>
    <property type="match status" value="1"/>
</dbReference>
<dbReference type="RefSeq" id="WP_015245585.1">
    <property type="nucleotide sequence ID" value="NC_019892.1"/>
</dbReference>
<dbReference type="Proteomes" id="UP000010798">
    <property type="component" value="Chromosome"/>
</dbReference>
<feature type="domain" description="HTH tetR-type" evidence="6">
    <location>
        <begin position="23"/>
        <end position="83"/>
    </location>
</feature>
<name>L0DC66_SINAD</name>
<reference evidence="7 8" key="1">
    <citation type="submission" date="2012-02" db="EMBL/GenBank/DDBJ databases">
        <title>Complete sequence of chromosome of Singulisphaera acidiphila DSM 18658.</title>
        <authorList>
            <consortium name="US DOE Joint Genome Institute (JGI-PGF)"/>
            <person name="Lucas S."/>
            <person name="Copeland A."/>
            <person name="Lapidus A."/>
            <person name="Glavina del Rio T."/>
            <person name="Dalin E."/>
            <person name="Tice H."/>
            <person name="Bruce D."/>
            <person name="Goodwin L."/>
            <person name="Pitluck S."/>
            <person name="Peters L."/>
            <person name="Ovchinnikova G."/>
            <person name="Chertkov O."/>
            <person name="Kyrpides N."/>
            <person name="Mavromatis K."/>
            <person name="Ivanova N."/>
            <person name="Brettin T."/>
            <person name="Detter J.C."/>
            <person name="Han C."/>
            <person name="Larimer F."/>
            <person name="Land M."/>
            <person name="Hauser L."/>
            <person name="Markowitz V."/>
            <person name="Cheng J.-F."/>
            <person name="Hugenholtz P."/>
            <person name="Woyke T."/>
            <person name="Wu D."/>
            <person name="Tindall B."/>
            <person name="Pomrenke H."/>
            <person name="Brambilla E."/>
            <person name="Klenk H.-P."/>
            <person name="Eisen J.A."/>
        </authorList>
    </citation>
    <scope>NUCLEOTIDE SEQUENCE [LARGE SCALE GENOMIC DNA]</scope>
    <source>
        <strain evidence="8">ATCC BAA-1392 / DSM 18658 / VKM B-2454 / MOB10</strain>
    </source>
</reference>
<dbReference type="InterPro" id="IPR001647">
    <property type="entry name" value="HTH_TetR"/>
</dbReference>
<evidence type="ECO:0000313" key="8">
    <source>
        <dbReference type="Proteomes" id="UP000010798"/>
    </source>
</evidence>
<feature type="DNA-binding region" description="H-T-H motif" evidence="4">
    <location>
        <begin position="46"/>
        <end position="65"/>
    </location>
</feature>
<keyword evidence="1" id="KW-0805">Transcription regulation</keyword>
<dbReference type="PROSITE" id="PS50977">
    <property type="entry name" value="HTH_TETR_2"/>
    <property type="match status" value="1"/>
</dbReference>
<gene>
    <name evidence="7" type="ordered locus">Sinac_2083</name>
</gene>
<dbReference type="Gene3D" id="1.10.357.10">
    <property type="entry name" value="Tetracycline Repressor, domain 2"/>
    <property type="match status" value="1"/>
</dbReference>
<protein>
    <submittedName>
        <fullName evidence="7">Transcriptional regulator</fullName>
    </submittedName>
</protein>
<dbReference type="GO" id="GO:0003700">
    <property type="term" value="F:DNA-binding transcription factor activity"/>
    <property type="evidence" value="ECO:0007669"/>
    <property type="project" value="TreeGrafter"/>
</dbReference>
<proteinExistence type="predicted"/>